<keyword evidence="4" id="KW-1185">Reference proteome</keyword>
<dbReference type="Pfam" id="PF01569">
    <property type="entry name" value="PAP2"/>
    <property type="match status" value="1"/>
</dbReference>
<dbReference type="Gene3D" id="1.20.144.10">
    <property type="entry name" value="Phosphatidic acid phosphatase type 2/haloperoxidase"/>
    <property type="match status" value="1"/>
</dbReference>
<dbReference type="EMBL" id="CP001778">
    <property type="protein sequence ID" value="ADD41101.1"/>
    <property type="molecule type" value="Genomic_DNA"/>
</dbReference>
<reference evidence="3 4" key="1">
    <citation type="journal article" date="2009" name="Stand. Genomic Sci.">
        <title>Complete genome sequence of Stackebrandtia nassauensis type strain (LLR-40K-21).</title>
        <authorList>
            <person name="Munk C."/>
            <person name="Lapidus A."/>
            <person name="Copeland A."/>
            <person name="Jando M."/>
            <person name="Mayilraj S."/>
            <person name="Glavina Del Rio T."/>
            <person name="Nolan M."/>
            <person name="Chen F."/>
            <person name="Lucas S."/>
            <person name="Tice H."/>
            <person name="Cheng J.F."/>
            <person name="Han C."/>
            <person name="Detter J.C."/>
            <person name="Bruce D."/>
            <person name="Goodwin L."/>
            <person name="Chain P."/>
            <person name="Pitluck S."/>
            <person name="Goker M."/>
            <person name="Ovchinikova G."/>
            <person name="Pati A."/>
            <person name="Ivanova N."/>
            <person name="Mavromatis K."/>
            <person name="Chen A."/>
            <person name="Palaniappan K."/>
            <person name="Land M."/>
            <person name="Hauser L."/>
            <person name="Chang Y.J."/>
            <person name="Jeffries C.D."/>
            <person name="Bristow J."/>
            <person name="Eisen J.A."/>
            <person name="Markowitz V."/>
            <person name="Hugenholtz P."/>
            <person name="Kyrpides N.C."/>
            <person name="Klenk H.P."/>
        </authorList>
    </citation>
    <scope>NUCLEOTIDE SEQUENCE [LARGE SCALE GENOMIC DNA]</scope>
    <source>
        <strain evidence="4">DSM 44728 / CIP 108903 / NRRL B-16338 / NBRC 102104 / LLR-40K-21</strain>
    </source>
</reference>
<proteinExistence type="predicted"/>
<evidence type="ECO:0000313" key="3">
    <source>
        <dbReference type="EMBL" id="ADD41101.1"/>
    </source>
</evidence>
<organism evidence="3 4">
    <name type="scientific">Stackebrandtia nassauensis (strain DSM 44728 / CIP 108903 / NRRL B-16338 / NBRC 102104 / LLR-40K-21)</name>
    <dbReference type="NCBI Taxonomy" id="446470"/>
    <lineage>
        <taxon>Bacteria</taxon>
        <taxon>Bacillati</taxon>
        <taxon>Actinomycetota</taxon>
        <taxon>Actinomycetes</taxon>
        <taxon>Glycomycetales</taxon>
        <taxon>Glycomycetaceae</taxon>
        <taxon>Stackebrandtia</taxon>
    </lineage>
</organism>
<keyword evidence="1" id="KW-0472">Membrane</keyword>
<evidence type="ECO:0000313" key="4">
    <source>
        <dbReference type="Proteomes" id="UP000000844"/>
    </source>
</evidence>
<dbReference type="InterPro" id="IPR000326">
    <property type="entry name" value="PAP2/HPO"/>
</dbReference>
<feature type="transmembrane region" description="Helical" evidence="1">
    <location>
        <begin position="93"/>
        <end position="113"/>
    </location>
</feature>
<evidence type="ECO:0000259" key="2">
    <source>
        <dbReference type="Pfam" id="PF01569"/>
    </source>
</evidence>
<dbReference type="eggNOG" id="COG0671">
    <property type="taxonomic scope" value="Bacteria"/>
</dbReference>
<dbReference type="InterPro" id="IPR036938">
    <property type="entry name" value="PAP2/HPO_sf"/>
</dbReference>
<protein>
    <submittedName>
        <fullName evidence="3">Phosphoesterase PA-phosphatase related protein</fullName>
    </submittedName>
</protein>
<feature type="transmembrane region" description="Helical" evidence="1">
    <location>
        <begin position="157"/>
        <end position="176"/>
    </location>
</feature>
<feature type="transmembrane region" description="Helical" evidence="1">
    <location>
        <begin position="182"/>
        <end position="202"/>
    </location>
</feature>
<dbReference type="HOGENOM" id="CLU_1276971_0_0_11"/>
<dbReference type="OrthoDB" id="3480647at2"/>
<sequence>MTTEPKTHHRRLAATGLAAVTTSILIGLLLRDVVPPADAWIIDHWYAAPDSLITTIATATSGVGTLLALAAVPAAAITLLIRRRAQGKPHLSLLARGLLLIPICGSVLAIQQLVMRPGPPMQPEASTYPSGHATIATAALFTAAVLFWLADPRWGRLAASTGAVAVLAVSASRVVLAEHWLLDVAGAITATAGIGLLAIAVLRIVPWWQPATAPVS</sequence>
<dbReference type="Proteomes" id="UP000000844">
    <property type="component" value="Chromosome"/>
</dbReference>
<keyword evidence="1" id="KW-1133">Transmembrane helix</keyword>
<dbReference type="SUPFAM" id="SSF48317">
    <property type="entry name" value="Acid phosphatase/Vanadium-dependent haloperoxidase"/>
    <property type="match status" value="1"/>
</dbReference>
<dbReference type="STRING" id="446470.Snas_1394"/>
<accession>D3PV48</accession>
<dbReference type="AlphaFoldDB" id="D3PV48"/>
<feature type="transmembrane region" description="Helical" evidence="1">
    <location>
        <begin position="133"/>
        <end position="150"/>
    </location>
</feature>
<dbReference type="RefSeq" id="WP_013016672.1">
    <property type="nucleotide sequence ID" value="NC_013947.1"/>
</dbReference>
<feature type="domain" description="Phosphatidic acid phosphatase type 2/haloperoxidase" evidence="2">
    <location>
        <begin position="125"/>
        <end position="200"/>
    </location>
</feature>
<feature type="transmembrane region" description="Helical" evidence="1">
    <location>
        <begin position="51"/>
        <end position="81"/>
    </location>
</feature>
<gene>
    <name evidence="3" type="ordered locus">Snas_1394</name>
</gene>
<name>D3PV48_STANL</name>
<keyword evidence="1" id="KW-0812">Transmembrane</keyword>
<dbReference type="KEGG" id="sna:Snas_1394"/>
<evidence type="ECO:0000256" key="1">
    <source>
        <dbReference type="SAM" id="Phobius"/>
    </source>
</evidence>
<feature type="transmembrane region" description="Helical" evidence="1">
    <location>
        <begin position="12"/>
        <end position="31"/>
    </location>
</feature>